<feature type="domain" description="START" evidence="5">
    <location>
        <begin position="385"/>
        <end position="611"/>
    </location>
</feature>
<dbReference type="CDD" id="cd00177">
    <property type="entry name" value="START"/>
    <property type="match status" value="1"/>
</dbReference>
<evidence type="ECO:0000259" key="5">
    <source>
        <dbReference type="PROSITE" id="PS50848"/>
    </source>
</evidence>
<feature type="region of interest" description="Disordered" evidence="3">
    <location>
        <begin position="1"/>
        <end position="46"/>
    </location>
</feature>
<dbReference type="Pfam" id="PF00169">
    <property type="entry name" value="PH"/>
    <property type="match status" value="1"/>
</dbReference>
<proteinExistence type="predicted"/>
<evidence type="ECO:0000313" key="7">
    <source>
        <dbReference type="Proteomes" id="UP000481153"/>
    </source>
</evidence>
<organism evidence="6 7">
    <name type="scientific">Aphanomyces euteiches</name>
    <dbReference type="NCBI Taxonomy" id="100861"/>
    <lineage>
        <taxon>Eukaryota</taxon>
        <taxon>Sar</taxon>
        <taxon>Stramenopiles</taxon>
        <taxon>Oomycota</taxon>
        <taxon>Saprolegniomycetes</taxon>
        <taxon>Saprolegniales</taxon>
        <taxon>Verrucalvaceae</taxon>
        <taxon>Aphanomyces</taxon>
    </lineage>
</organism>
<dbReference type="SUPFAM" id="SSF55961">
    <property type="entry name" value="Bet v1-like"/>
    <property type="match status" value="1"/>
</dbReference>
<dbReference type="AlphaFoldDB" id="A0A6G0WE61"/>
<comment type="caution">
    <text evidence="6">The sequence shown here is derived from an EMBL/GenBank/DDBJ whole genome shotgun (WGS) entry which is preliminary data.</text>
</comment>
<feature type="transmembrane region" description="Helical" evidence="4">
    <location>
        <begin position="297"/>
        <end position="330"/>
    </location>
</feature>
<dbReference type="GO" id="GO:0005783">
    <property type="term" value="C:endoplasmic reticulum"/>
    <property type="evidence" value="ECO:0007669"/>
    <property type="project" value="UniProtKB-SubCell"/>
</dbReference>
<dbReference type="Gene3D" id="3.30.530.20">
    <property type="match status" value="1"/>
</dbReference>
<dbReference type="InterPro" id="IPR002913">
    <property type="entry name" value="START_lipid-bd_dom"/>
</dbReference>
<keyword evidence="2" id="KW-0256">Endoplasmic reticulum</keyword>
<feature type="compositionally biased region" description="Basic and acidic residues" evidence="3">
    <location>
        <begin position="7"/>
        <end position="16"/>
    </location>
</feature>
<dbReference type="EMBL" id="VJMJ01000266">
    <property type="protein sequence ID" value="KAF0724677.1"/>
    <property type="molecule type" value="Genomic_DNA"/>
</dbReference>
<dbReference type="InterPro" id="IPR011993">
    <property type="entry name" value="PH-like_dom_sf"/>
</dbReference>
<dbReference type="InterPro" id="IPR001849">
    <property type="entry name" value="PH_domain"/>
</dbReference>
<dbReference type="PANTHER" id="PTHR12136:SF41">
    <property type="entry name" value="PLECKSTRIN HOMOLOGY (PH) AND LIPID-BINDING START DOMAINS-CONTAINING PROTEIN"/>
    <property type="match status" value="1"/>
</dbReference>
<evidence type="ECO:0000256" key="4">
    <source>
        <dbReference type="SAM" id="Phobius"/>
    </source>
</evidence>
<dbReference type="SUPFAM" id="SSF50729">
    <property type="entry name" value="PH domain-like"/>
    <property type="match status" value="1"/>
</dbReference>
<dbReference type="Pfam" id="PF01852">
    <property type="entry name" value="START"/>
    <property type="match status" value="1"/>
</dbReference>
<dbReference type="GO" id="GO:0008289">
    <property type="term" value="F:lipid binding"/>
    <property type="evidence" value="ECO:0007669"/>
    <property type="project" value="InterPro"/>
</dbReference>
<evidence type="ECO:0000256" key="2">
    <source>
        <dbReference type="ARBA" id="ARBA00022824"/>
    </source>
</evidence>
<dbReference type="InterPro" id="IPR009769">
    <property type="entry name" value="EDR2_C"/>
</dbReference>
<dbReference type="Gene3D" id="2.30.29.30">
    <property type="entry name" value="Pleckstrin-homology domain (PH domain)/Phosphotyrosine-binding domain (PTB)"/>
    <property type="match status" value="1"/>
</dbReference>
<dbReference type="VEuPathDB" id="FungiDB:AeMF1_001942"/>
<keyword evidence="4" id="KW-0472">Membrane</keyword>
<dbReference type="PROSITE" id="PS50848">
    <property type="entry name" value="START"/>
    <property type="match status" value="1"/>
</dbReference>
<protein>
    <recommendedName>
        <fullName evidence="5">START domain-containing protein</fullName>
    </recommendedName>
</protein>
<dbReference type="Pfam" id="PF07059">
    <property type="entry name" value="EDR2_C"/>
    <property type="match status" value="1"/>
</dbReference>
<keyword evidence="4" id="KW-1133">Transmembrane helix</keyword>
<evidence type="ECO:0000256" key="3">
    <source>
        <dbReference type="SAM" id="MobiDB-lite"/>
    </source>
</evidence>
<dbReference type="PANTHER" id="PTHR12136">
    <property type="entry name" value="ENHANCED DISEASE RESISTANCE-RELATED"/>
    <property type="match status" value="1"/>
</dbReference>
<comment type="subcellular location">
    <subcellularLocation>
        <location evidence="1">Endoplasmic reticulum</location>
    </subcellularLocation>
</comment>
<keyword evidence="4" id="KW-0812">Transmembrane</keyword>
<dbReference type="SMART" id="SM00233">
    <property type="entry name" value="PH"/>
    <property type="match status" value="1"/>
</dbReference>
<dbReference type="SMART" id="SM00234">
    <property type="entry name" value="START"/>
    <property type="match status" value="1"/>
</dbReference>
<feature type="region of interest" description="Disordered" evidence="3">
    <location>
        <begin position="256"/>
        <end position="279"/>
    </location>
</feature>
<gene>
    <name evidence="6" type="ORF">Ae201684_016740</name>
</gene>
<keyword evidence="7" id="KW-1185">Reference proteome</keyword>
<evidence type="ECO:0000313" key="6">
    <source>
        <dbReference type="EMBL" id="KAF0724677.1"/>
    </source>
</evidence>
<reference evidence="6 7" key="1">
    <citation type="submission" date="2019-07" db="EMBL/GenBank/DDBJ databases">
        <title>Genomics analysis of Aphanomyces spp. identifies a new class of oomycete effector associated with host adaptation.</title>
        <authorList>
            <person name="Gaulin E."/>
        </authorList>
    </citation>
    <scope>NUCLEOTIDE SEQUENCE [LARGE SCALE GENOMIC DNA]</scope>
    <source>
        <strain evidence="6 7">ATCC 201684</strain>
    </source>
</reference>
<sequence>MRTRSIGRAEEAERRALSPSKAPVDNESMSPQSRRRNTTATARTSSNPDNIMMLFDKICSDYFMARHAGNDSGRHILQSSLTKLCKVINHQQVSDKMLERIRVYCDTLVVEAQRKEVDMQKASKDDIAIEMALREWMKPKFLHLLEEMRLEFELKYTDASPEVGKEVAAMGEIRIEGYLRKKGQHVNLWRERYFMIRSSPNGTHILCYFRKKGDRDPRGWYVLGPGCTVDEVRESPSLMESKKLFTFRIRHYSNKLAEESGDEQEAPHTPSTATASDGFDFNFDPKANIKKARMKKMAVAATAATAATATLVLTGGLAGIGMVGVGAAAFSSAAITASAGSYLSKTYTAPIALAAESLETAIWWRNCLLECIAQAETSWRKYVQWYLAHEKDDDGVLVDEYSAAAANATSSDADVNVPAPRRLRAASLGAIPRTMAKSLRWYRGLQNSWSFYTQTSNLRIHNVPQSPTPVLKASLSIPASADAVFEMLHQLDSPFYKTSNVLQAAKMVASVDRHTDVVHWELQPIYLWPVVVEQRDFCLMRYWRRLTNGSYVVWIHSTTYKDCPSGKCIRGDLKGGGFVITPPRSDADDTSCLVTFVVQMNPRGWLDSTIATHLSYFQSYHVALLDMLVDLKAAFHASTYLRVKAFKSTAKKTAQPPRLTEDVLLQPFKNGIECRNVLSDKYWAEPAGSNYMVRSSQYLVDKSKQPSERQIFRLLGVELYRFDEVKKMGAIGLKSLSSNRPEDSFYFVVNLLLPPGYSLVLYFTPEERDFLQEGSAWAELCADFFDGEDPSFRSKRLKLIPRVVEGNWVVREGVGSTPTILGTKMTHRYYRGDQFCEVDFYVGSSSVASGLVRLLLGHAPDLVLDLGFVLEGATADELPERLLGSVRLRHLDIANLATPFPFAK</sequence>
<evidence type="ECO:0000256" key="1">
    <source>
        <dbReference type="ARBA" id="ARBA00004240"/>
    </source>
</evidence>
<dbReference type="InterPro" id="IPR023393">
    <property type="entry name" value="START-like_dom_sf"/>
</dbReference>
<name>A0A6G0WE61_9STRA</name>
<dbReference type="Proteomes" id="UP000481153">
    <property type="component" value="Unassembled WGS sequence"/>
</dbReference>
<accession>A0A6G0WE61</accession>
<dbReference type="InterPro" id="IPR045096">
    <property type="entry name" value="EDR2-like"/>
</dbReference>